<dbReference type="Pfam" id="PF00587">
    <property type="entry name" value="tRNA-synt_2b"/>
    <property type="match status" value="1"/>
</dbReference>
<evidence type="ECO:0000256" key="6">
    <source>
        <dbReference type="ARBA" id="ARBA00022598"/>
    </source>
</evidence>
<dbReference type="InterPro" id="IPR042103">
    <property type="entry name" value="SerRS_1_N_sf"/>
</dbReference>
<feature type="binding site" evidence="16">
    <location>
        <begin position="289"/>
        <end position="291"/>
    </location>
    <ligand>
        <name>ATP</name>
        <dbReference type="ChEBI" id="CHEBI:30616"/>
    </ligand>
</feature>
<dbReference type="GO" id="GO:0005524">
    <property type="term" value="F:ATP binding"/>
    <property type="evidence" value="ECO:0007669"/>
    <property type="project" value="UniProtKB-KW"/>
</dbReference>
<evidence type="ECO:0000256" key="16">
    <source>
        <dbReference type="PIRSR" id="PIRSR001529-2"/>
    </source>
</evidence>
<dbReference type="PROSITE" id="PS50862">
    <property type="entry name" value="AA_TRNA_LIGASE_II"/>
    <property type="match status" value="1"/>
</dbReference>
<dbReference type="GO" id="GO:0005737">
    <property type="term" value="C:cytoplasm"/>
    <property type="evidence" value="ECO:0007669"/>
    <property type="project" value="UniProtKB-SubCell"/>
</dbReference>
<dbReference type="GO" id="GO:0006434">
    <property type="term" value="P:seryl-tRNA aminoacylation"/>
    <property type="evidence" value="ECO:0007669"/>
    <property type="project" value="UniProtKB-UniRule"/>
</dbReference>
<dbReference type="InterPro" id="IPR002317">
    <property type="entry name" value="Ser-tRNA-ligase_type_1"/>
</dbReference>
<dbReference type="PANTHER" id="PTHR43697">
    <property type="entry name" value="SERYL-TRNA SYNTHETASE"/>
    <property type="match status" value="1"/>
</dbReference>
<evidence type="ECO:0000256" key="4">
    <source>
        <dbReference type="ARBA" id="ARBA00012840"/>
    </source>
</evidence>
<feature type="coiled-coil region" evidence="17">
    <location>
        <begin position="66"/>
        <end position="93"/>
    </location>
</feature>
<gene>
    <name evidence="19" type="ORF">D6810_01645</name>
</gene>
<keyword evidence="8 16" id="KW-0067">ATP-binding</keyword>
<comment type="caution">
    <text evidence="19">The sequence shown here is derived from an EMBL/GenBank/DDBJ whole genome shotgun (WGS) entry which is preliminary data.</text>
</comment>
<protein>
    <recommendedName>
        <fullName evidence="11 14">Serine--tRNA ligase</fullName>
        <ecNumber evidence="4 14">6.1.1.11</ecNumber>
    </recommendedName>
</protein>
<evidence type="ECO:0000256" key="15">
    <source>
        <dbReference type="PIRSR" id="PIRSR001529-1"/>
    </source>
</evidence>
<comment type="pathway">
    <text evidence="2">Aminoacyl-tRNA biosynthesis; selenocysteinyl-tRNA(Sec) biosynthesis; L-seryl-tRNA(Sec) from L-serine and tRNA(Sec): step 1/1.</text>
</comment>
<comment type="similarity">
    <text evidence="3">Belongs to the class-II aminoacyl-tRNA synthetase family. Type-1 seryl-tRNA synthetase subfamily.</text>
</comment>
<dbReference type="InterPro" id="IPR045864">
    <property type="entry name" value="aa-tRNA-synth_II/BPL/LPL"/>
</dbReference>
<dbReference type="PRINTS" id="PR00981">
    <property type="entry name" value="TRNASYNTHSER"/>
</dbReference>
<evidence type="ECO:0000256" key="8">
    <source>
        <dbReference type="ARBA" id="ARBA00022840"/>
    </source>
</evidence>
<evidence type="ECO:0000256" key="11">
    <source>
        <dbReference type="ARBA" id="ARBA00039158"/>
    </source>
</evidence>
<dbReference type="SUPFAM" id="SSF46589">
    <property type="entry name" value="tRNA-binding arm"/>
    <property type="match status" value="1"/>
</dbReference>
<dbReference type="InterPro" id="IPR015866">
    <property type="entry name" value="Ser-tRNA-synth_1_N"/>
</dbReference>
<sequence length="452" mass="52174">MLDIDYIRKNIDKIRDLIKIGRADSSKVNVDEWLKLDDDRSSLIHKVELLRFERNKISSQLKSRPDQQTLEKLSNLKEEISQIEADLKRIESRWREILDWIPNVPYNEVPDGRSSEDNVEIKAWHPGVGYFSSEKLGRSEESGKFMPMCGTNADTEFSPVPHWDIGTKLGLFDLEAGAKVSGSRFYFLKGDGALLIYATFDLMLKKLISEGFTPLIVPVLVRERALYGSSHFPADADQVYKVESKNTEDPESDLFLVGSSEPSNFCYFADRILDLSKPIKITAQSPCFRTEVGSWGKDVRGIKRAHQFEKIEMNIIMEADDEKARQMHEYLLSLNEWLLQTLEIPYHVINMCVGDLGYYAACKKYDVEFWTPSQQCYTELMSNSITTDYQARRLNIKYRDENGRLRYAYTLNDTAVTHRILIAILEHYQQSDGSLKIPEALRDYLKKDVIYP</sequence>
<evidence type="ECO:0000256" key="12">
    <source>
        <dbReference type="ARBA" id="ARBA00047929"/>
    </source>
</evidence>
<accession>A0A3M0Z4W4</accession>
<feature type="binding site" evidence="16">
    <location>
        <begin position="379"/>
        <end position="382"/>
    </location>
    <ligand>
        <name>ATP</name>
        <dbReference type="ChEBI" id="CHEBI:30616"/>
    </ligand>
</feature>
<dbReference type="EMBL" id="RFKV01000056">
    <property type="protein sequence ID" value="RMD77178.1"/>
    <property type="molecule type" value="Genomic_DNA"/>
</dbReference>
<feature type="binding site" evidence="15">
    <location>
        <position position="312"/>
    </location>
    <ligand>
        <name>L-serine</name>
        <dbReference type="ChEBI" id="CHEBI:33384"/>
    </ligand>
</feature>
<dbReference type="InterPro" id="IPR010978">
    <property type="entry name" value="tRNA-bd_arm"/>
</dbReference>
<reference evidence="19 20" key="1">
    <citation type="submission" date="2018-10" db="EMBL/GenBank/DDBJ databases">
        <title>Thermophilic Lithotrophy and Phototrophy in an Intertidal, Iron-rich, Geothermal Spring.</title>
        <authorList>
            <person name="Ward L.M."/>
            <person name="Idei A."/>
            <person name="Nakagawa M."/>
            <person name="Ueno Y."/>
            <person name="Fischer W."/>
            <person name="Mcglynn S.E."/>
        </authorList>
    </citation>
    <scope>NUCLEOTIDE SEQUENCE [LARGE SCALE GENOMIC DNA]</scope>
    <source>
        <strain evidence="19">J137</strain>
    </source>
</reference>
<dbReference type="EC" id="6.1.1.11" evidence="4 14"/>
<evidence type="ECO:0000256" key="1">
    <source>
        <dbReference type="ARBA" id="ARBA00004496"/>
    </source>
</evidence>
<comment type="catalytic activity">
    <reaction evidence="13">
        <text>tRNA(Ser) + L-serine + ATP = L-seryl-tRNA(Ser) + AMP + diphosphate + H(+)</text>
        <dbReference type="Rhea" id="RHEA:12292"/>
        <dbReference type="Rhea" id="RHEA-COMP:9669"/>
        <dbReference type="Rhea" id="RHEA-COMP:9703"/>
        <dbReference type="ChEBI" id="CHEBI:15378"/>
        <dbReference type="ChEBI" id="CHEBI:30616"/>
        <dbReference type="ChEBI" id="CHEBI:33019"/>
        <dbReference type="ChEBI" id="CHEBI:33384"/>
        <dbReference type="ChEBI" id="CHEBI:78442"/>
        <dbReference type="ChEBI" id="CHEBI:78533"/>
        <dbReference type="ChEBI" id="CHEBI:456215"/>
        <dbReference type="EC" id="6.1.1.11"/>
    </reaction>
</comment>
<comment type="subcellular location">
    <subcellularLocation>
        <location evidence="1">Cytoplasm</location>
    </subcellularLocation>
</comment>
<evidence type="ECO:0000256" key="14">
    <source>
        <dbReference type="NCBIfam" id="TIGR00414"/>
    </source>
</evidence>
<keyword evidence="7" id="KW-0547">Nucleotide-binding</keyword>
<dbReference type="Gene3D" id="1.10.287.40">
    <property type="entry name" value="Serine-tRNA synthetase, tRNA binding domain"/>
    <property type="match status" value="1"/>
</dbReference>
<dbReference type="Proteomes" id="UP000269410">
    <property type="component" value="Unassembled WGS sequence"/>
</dbReference>
<keyword evidence="6 19" id="KW-0436">Ligase</keyword>
<evidence type="ECO:0000256" key="13">
    <source>
        <dbReference type="ARBA" id="ARBA00048823"/>
    </source>
</evidence>
<dbReference type="PANTHER" id="PTHR43697:SF1">
    <property type="entry name" value="SERINE--TRNA LIGASE"/>
    <property type="match status" value="1"/>
</dbReference>
<dbReference type="InterPro" id="IPR006195">
    <property type="entry name" value="aa-tRNA-synth_II"/>
</dbReference>
<feature type="site" description="Important for serine binding" evidence="15">
    <location>
        <position position="414"/>
    </location>
</feature>
<dbReference type="SUPFAM" id="SSF55681">
    <property type="entry name" value="Class II aaRS and biotin synthetases"/>
    <property type="match status" value="1"/>
</dbReference>
<evidence type="ECO:0000256" key="7">
    <source>
        <dbReference type="ARBA" id="ARBA00022741"/>
    </source>
</evidence>
<evidence type="ECO:0000256" key="17">
    <source>
        <dbReference type="SAM" id="Coils"/>
    </source>
</evidence>
<dbReference type="AlphaFoldDB" id="A0A3M0Z4W4"/>
<evidence type="ECO:0000256" key="3">
    <source>
        <dbReference type="ARBA" id="ARBA00010728"/>
    </source>
</evidence>
<comment type="catalytic activity">
    <reaction evidence="12">
        <text>tRNA(Sec) + L-serine + ATP = L-seryl-tRNA(Sec) + AMP + diphosphate + H(+)</text>
        <dbReference type="Rhea" id="RHEA:42580"/>
        <dbReference type="Rhea" id="RHEA-COMP:9742"/>
        <dbReference type="Rhea" id="RHEA-COMP:10128"/>
        <dbReference type="ChEBI" id="CHEBI:15378"/>
        <dbReference type="ChEBI" id="CHEBI:30616"/>
        <dbReference type="ChEBI" id="CHEBI:33019"/>
        <dbReference type="ChEBI" id="CHEBI:33384"/>
        <dbReference type="ChEBI" id="CHEBI:78442"/>
        <dbReference type="ChEBI" id="CHEBI:78533"/>
        <dbReference type="ChEBI" id="CHEBI:456215"/>
        <dbReference type="EC" id="6.1.1.11"/>
    </reaction>
</comment>
<dbReference type="NCBIfam" id="TIGR00414">
    <property type="entry name" value="serS"/>
    <property type="match status" value="1"/>
</dbReference>
<keyword evidence="5" id="KW-0963">Cytoplasm</keyword>
<dbReference type="PIRSF" id="PIRSF001529">
    <property type="entry name" value="Ser-tRNA-synth_IIa"/>
    <property type="match status" value="1"/>
</dbReference>
<evidence type="ECO:0000313" key="19">
    <source>
        <dbReference type="EMBL" id="RMD77178.1"/>
    </source>
</evidence>
<evidence type="ECO:0000259" key="18">
    <source>
        <dbReference type="PROSITE" id="PS50862"/>
    </source>
</evidence>
<name>A0A3M0Z4W4_9BACT</name>
<dbReference type="GO" id="GO:0004828">
    <property type="term" value="F:serine-tRNA ligase activity"/>
    <property type="evidence" value="ECO:0007669"/>
    <property type="project" value="UniProtKB-UniRule"/>
</dbReference>
<dbReference type="Gene3D" id="3.30.930.10">
    <property type="entry name" value="Bira Bifunctional Protein, Domain 2"/>
    <property type="match status" value="1"/>
</dbReference>
<evidence type="ECO:0000256" key="9">
    <source>
        <dbReference type="ARBA" id="ARBA00022917"/>
    </source>
</evidence>
<feature type="binding site" evidence="15">
    <location>
        <position position="289"/>
    </location>
    <ligand>
        <name>L-serine</name>
        <dbReference type="ChEBI" id="CHEBI:33384"/>
    </ligand>
</feature>
<dbReference type="InterPro" id="IPR002314">
    <property type="entry name" value="aa-tRNA-synt_IIb"/>
</dbReference>
<organism evidence="19 20">
    <name type="scientific">Candidatus Dojkabacteria bacterium</name>
    <dbReference type="NCBI Taxonomy" id="2099670"/>
    <lineage>
        <taxon>Bacteria</taxon>
        <taxon>Candidatus Dojkabacteria</taxon>
    </lineage>
</organism>
<feature type="binding site" evidence="15">
    <location>
        <position position="412"/>
    </location>
    <ligand>
        <name>L-serine</name>
        <dbReference type="ChEBI" id="CHEBI:33384"/>
    </ligand>
</feature>
<feature type="domain" description="Aminoacyl-transfer RNA synthetases class-II family profile" evidence="18">
    <location>
        <begin position="196"/>
        <end position="438"/>
    </location>
</feature>
<evidence type="ECO:0000256" key="2">
    <source>
        <dbReference type="ARBA" id="ARBA00005045"/>
    </source>
</evidence>
<evidence type="ECO:0000256" key="5">
    <source>
        <dbReference type="ARBA" id="ARBA00022490"/>
    </source>
</evidence>
<evidence type="ECO:0000313" key="20">
    <source>
        <dbReference type="Proteomes" id="UP000269410"/>
    </source>
</evidence>
<keyword evidence="10" id="KW-0030">Aminoacyl-tRNA synthetase</keyword>
<keyword evidence="17" id="KW-0175">Coiled coil</keyword>
<dbReference type="Pfam" id="PF02403">
    <property type="entry name" value="Seryl_tRNA_N"/>
    <property type="match status" value="1"/>
</dbReference>
<proteinExistence type="inferred from homology"/>
<evidence type="ECO:0000256" key="10">
    <source>
        <dbReference type="ARBA" id="ARBA00023146"/>
    </source>
</evidence>
<keyword evidence="9" id="KW-0648">Protein biosynthesis</keyword>